<dbReference type="RefSeq" id="WP_180909321.1">
    <property type="nucleotide sequence ID" value="NZ_CAIJDP010000071.1"/>
</dbReference>
<feature type="domain" description="HTH luxR-type" evidence="5">
    <location>
        <begin position="123"/>
        <end position="150"/>
    </location>
</feature>
<dbReference type="InterPro" id="IPR013249">
    <property type="entry name" value="RNA_pol_sigma70_r4_t2"/>
</dbReference>
<dbReference type="InterPro" id="IPR007627">
    <property type="entry name" value="RNA_pol_sigma70_r2"/>
</dbReference>
<dbReference type="EMBL" id="CAIJDP010000071">
    <property type="protein sequence ID" value="CAD0005581.1"/>
    <property type="molecule type" value="Genomic_DNA"/>
</dbReference>
<evidence type="ECO:0000256" key="2">
    <source>
        <dbReference type="ARBA" id="ARBA00023015"/>
    </source>
</evidence>
<dbReference type="Gene3D" id="1.10.10.10">
    <property type="entry name" value="Winged helix-like DNA-binding domain superfamily/Winged helix DNA-binding domain"/>
    <property type="match status" value="1"/>
</dbReference>
<dbReference type="GO" id="GO:0006352">
    <property type="term" value="P:DNA-templated transcription initiation"/>
    <property type="evidence" value="ECO:0007669"/>
    <property type="project" value="InterPro"/>
</dbReference>
<evidence type="ECO:0000256" key="3">
    <source>
        <dbReference type="ARBA" id="ARBA00023082"/>
    </source>
</evidence>
<dbReference type="AlphaFoldDB" id="A0A6V6Z1I4"/>
<dbReference type="InterPro" id="IPR039425">
    <property type="entry name" value="RNA_pol_sigma-70-like"/>
</dbReference>
<dbReference type="PROSITE" id="PS00622">
    <property type="entry name" value="HTH_LUXR_1"/>
    <property type="match status" value="1"/>
</dbReference>
<keyword evidence="2" id="KW-0805">Transcription regulation</keyword>
<evidence type="ECO:0000256" key="4">
    <source>
        <dbReference type="ARBA" id="ARBA00023163"/>
    </source>
</evidence>
<dbReference type="CDD" id="cd06171">
    <property type="entry name" value="Sigma70_r4"/>
    <property type="match status" value="1"/>
</dbReference>
<dbReference type="SUPFAM" id="SSF88946">
    <property type="entry name" value="Sigma2 domain of RNA polymerase sigma factors"/>
    <property type="match status" value="1"/>
</dbReference>
<protein>
    <submittedName>
        <fullName evidence="6">RNA polymerase subunit sigma-70</fullName>
    </submittedName>
</protein>
<dbReference type="SUPFAM" id="SSF88659">
    <property type="entry name" value="Sigma3 and sigma4 domains of RNA polymerase sigma factors"/>
    <property type="match status" value="1"/>
</dbReference>
<dbReference type="PANTHER" id="PTHR43133:SF45">
    <property type="entry name" value="RNA POLYMERASE ECF-TYPE SIGMA FACTOR"/>
    <property type="match status" value="1"/>
</dbReference>
<dbReference type="InterPro" id="IPR000792">
    <property type="entry name" value="Tscrpt_reg_LuxR_C"/>
</dbReference>
<keyword evidence="3" id="KW-0731">Sigma factor</keyword>
<evidence type="ECO:0000259" key="5">
    <source>
        <dbReference type="PROSITE" id="PS00622"/>
    </source>
</evidence>
<keyword evidence="4" id="KW-0804">Transcription</keyword>
<dbReference type="GO" id="GO:0016987">
    <property type="term" value="F:sigma factor activity"/>
    <property type="evidence" value="ECO:0007669"/>
    <property type="project" value="UniProtKB-KW"/>
</dbReference>
<dbReference type="PANTHER" id="PTHR43133">
    <property type="entry name" value="RNA POLYMERASE ECF-TYPE SIGMA FACTO"/>
    <property type="match status" value="1"/>
</dbReference>
<dbReference type="GO" id="GO:0003677">
    <property type="term" value="F:DNA binding"/>
    <property type="evidence" value="ECO:0007669"/>
    <property type="project" value="InterPro"/>
</dbReference>
<evidence type="ECO:0000256" key="1">
    <source>
        <dbReference type="ARBA" id="ARBA00010641"/>
    </source>
</evidence>
<name>A0A6V6Z1I4_9FLAO</name>
<keyword evidence="7" id="KW-1185">Reference proteome</keyword>
<dbReference type="InterPro" id="IPR013325">
    <property type="entry name" value="RNA_pol_sigma_r2"/>
</dbReference>
<evidence type="ECO:0000313" key="6">
    <source>
        <dbReference type="EMBL" id="CAD0005581.1"/>
    </source>
</evidence>
<dbReference type="InterPro" id="IPR014284">
    <property type="entry name" value="RNA_pol_sigma-70_dom"/>
</dbReference>
<organism evidence="6 7">
    <name type="scientific">Flavobacterium salmonis</name>
    <dbReference type="NCBI Taxonomy" id="2654844"/>
    <lineage>
        <taxon>Bacteria</taxon>
        <taxon>Pseudomonadati</taxon>
        <taxon>Bacteroidota</taxon>
        <taxon>Flavobacteriia</taxon>
        <taxon>Flavobacteriales</taxon>
        <taxon>Flavobacteriaceae</taxon>
        <taxon>Flavobacterium</taxon>
    </lineage>
</organism>
<dbReference type="Pfam" id="PF04542">
    <property type="entry name" value="Sigma70_r2"/>
    <property type="match status" value="1"/>
</dbReference>
<comment type="caution">
    <text evidence="6">The sequence shown here is derived from an EMBL/GenBank/DDBJ whole genome shotgun (WGS) entry which is preliminary data.</text>
</comment>
<reference evidence="6 7" key="1">
    <citation type="submission" date="2020-06" db="EMBL/GenBank/DDBJ databases">
        <authorList>
            <person name="Criscuolo A."/>
        </authorList>
    </citation>
    <scope>NUCLEOTIDE SEQUENCE [LARGE SCALE GENOMIC DNA]</scope>
    <source>
        <strain evidence="7">CIP 111411</strain>
    </source>
</reference>
<dbReference type="Gene3D" id="1.10.1740.10">
    <property type="match status" value="1"/>
</dbReference>
<comment type="similarity">
    <text evidence="1">Belongs to the sigma-70 factor family. ECF subfamily.</text>
</comment>
<gene>
    <name evidence="6" type="ORF">FLAT13_02856</name>
</gene>
<accession>A0A6V6Z1I4</accession>
<dbReference type="NCBIfam" id="TIGR02937">
    <property type="entry name" value="sigma70-ECF"/>
    <property type="match status" value="1"/>
</dbReference>
<proteinExistence type="inferred from homology"/>
<dbReference type="InterPro" id="IPR036388">
    <property type="entry name" value="WH-like_DNA-bd_sf"/>
</dbReference>
<dbReference type="Pfam" id="PF08281">
    <property type="entry name" value="Sigma70_r4_2"/>
    <property type="match status" value="1"/>
</dbReference>
<sequence length="154" mass="18509">MKENFIKSINEYQNIIHKICRLYRNSHEDREDLFQEIVYQLWKSYPKFKGESKISTWIYRVAFNTSIVTFRKNKISISNYKNIPEKFHPTLENSYSENEERIFELLSKLNSIEKSIITLYLEDYNYEEIATIIGISENNVGVKLNRIKNKLKIK</sequence>
<dbReference type="InterPro" id="IPR013324">
    <property type="entry name" value="RNA_pol_sigma_r3/r4-like"/>
</dbReference>
<evidence type="ECO:0000313" key="7">
    <source>
        <dbReference type="Proteomes" id="UP000530060"/>
    </source>
</evidence>
<dbReference type="Proteomes" id="UP000530060">
    <property type="component" value="Unassembled WGS sequence"/>
</dbReference>